<dbReference type="Pfam" id="PF10098">
    <property type="entry name" value="DUF2336"/>
    <property type="match status" value="1"/>
</dbReference>
<name>A0ABV7D2J2_9PROT</name>
<evidence type="ECO:0000313" key="1">
    <source>
        <dbReference type="EMBL" id="MFC3051378.1"/>
    </source>
</evidence>
<accession>A0ABV7D2J2</accession>
<sequence length="372" mass="42239">MVSKELQDLLLLAKEKSSDARSRLVENITDLFLSDDGRLSEHERALMSDILGKLVSQVEVEIRKELAHTLANSDIELAEIAKFLASDEIEIARPLLERSNLLKDPELIEIIRMRTDEHRMVIAMRDEVSEQVSNALVEYGSEDVIEALLNNHDSNLSKRAMEYLVAESRRVDRFQEPLLNRTDLPGDLAFRMYWWVSAALRKKILTEYNVDPIVFETAVKRAARTAMVEQMDDQSAYIRAQKLVRRMLENGELSVQFLLTALRQQRIAVFVAGMAELSGVSFRVSWRIFSDKGGESFAVLAKAVGIDRSQFTNIYLLVVQAREGGSVKAPGVLKEILELFDSTSEENAKGALQVWQRDYAYQEAIEELDKVS</sequence>
<protein>
    <submittedName>
        <fullName evidence="1">DUF2336 domain-containing protein</fullName>
    </submittedName>
</protein>
<organism evidence="1 2">
    <name type="scientific">Kordiimonas pumila</name>
    <dbReference type="NCBI Taxonomy" id="2161677"/>
    <lineage>
        <taxon>Bacteria</taxon>
        <taxon>Pseudomonadati</taxon>
        <taxon>Pseudomonadota</taxon>
        <taxon>Alphaproteobacteria</taxon>
        <taxon>Kordiimonadales</taxon>
        <taxon>Kordiimonadaceae</taxon>
        <taxon>Kordiimonas</taxon>
    </lineage>
</organism>
<reference evidence="2" key="1">
    <citation type="journal article" date="2019" name="Int. J. Syst. Evol. Microbiol.">
        <title>The Global Catalogue of Microorganisms (GCM) 10K type strain sequencing project: providing services to taxonomists for standard genome sequencing and annotation.</title>
        <authorList>
            <consortium name="The Broad Institute Genomics Platform"/>
            <consortium name="The Broad Institute Genome Sequencing Center for Infectious Disease"/>
            <person name="Wu L."/>
            <person name="Ma J."/>
        </authorList>
    </citation>
    <scope>NUCLEOTIDE SEQUENCE [LARGE SCALE GENOMIC DNA]</scope>
    <source>
        <strain evidence="2">KCTC 62164</strain>
    </source>
</reference>
<dbReference type="InterPro" id="IPR019285">
    <property type="entry name" value="DUF2336"/>
</dbReference>
<dbReference type="Proteomes" id="UP001595444">
    <property type="component" value="Unassembled WGS sequence"/>
</dbReference>
<dbReference type="EMBL" id="JBHRSL010000002">
    <property type="protein sequence ID" value="MFC3051378.1"/>
    <property type="molecule type" value="Genomic_DNA"/>
</dbReference>
<proteinExistence type="predicted"/>
<dbReference type="RefSeq" id="WP_194211559.1">
    <property type="nucleotide sequence ID" value="NZ_CP061205.1"/>
</dbReference>
<evidence type="ECO:0000313" key="2">
    <source>
        <dbReference type="Proteomes" id="UP001595444"/>
    </source>
</evidence>
<gene>
    <name evidence="1" type="ORF">ACFOKA_05630</name>
</gene>
<keyword evidence="2" id="KW-1185">Reference proteome</keyword>
<comment type="caution">
    <text evidence="1">The sequence shown here is derived from an EMBL/GenBank/DDBJ whole genome shotgun (WGS) entry which is preliminary data.</text>
</comment>